<dbReference type="AlphaFoldDB" id="A0A1D1ZD75"/>
<dbReference type="PROSITE" id="PS50088">
    <property type="entry name" value="ANK_REPEAT"/>
    <property type="match status" value="5"/>
</dbReference>
<dbReference type="PANTHER" id="PTHR24186:SF8">
    <property type="entry name" value="ANKYRIN REPEAT FAMILY PROTEIN"/>
    <property type="match status" value="1"/>
</dbReference>
<keyword evidence="4 9" id="KW-1133">Transmembrane helix</keyword>
<feature type="transmembrane region" description="Helical" evidence="9">
    <location>
        <begin position="480"/>
        <end position="500"/>
    </location>
</feature>
<evidence type="ECO:0000313" key="11">
    <source>
        <dbReference type="EMBL" id="JAT56351.1"/>
    </source>
</evidence>
<evidence type="ECO:0000313" key="12">
    <source>
        <dbReference type="EMBL" id="JAT64882.1"/>
    </source>
</evidence>
<feature type="repeat" description="ANK" evidence="7">
    <location>
        <begin position="62"/>
        <end position="88"/>
    </location>
</feature>
<gene>
    <name evidence="12" type="primary">At5g02620_9</name>
    <name evidence="11" type="synonym">At5g02620_15</name>
    <name evidence="12" type="ORF">g.82039</name>
    <name evidence="11" type="ORF">g.82042</name>
</gene>
<dbReference type="EMBL" id="GDJX01011585">
    <property type="protein sequence ID" value="JAT56351.1"/>
    <property type="molecule type" value="Transcribed_RNA"/>
</dbReference>
<evidence type="ECO:0000259" key="10">
    <source>
        <dbReference type="Pfam" id="PF13962"/>
    </source>
</evidence>
<name>A0A1D1ZD75_9ARAE</name>
<comment type="subcellular location">
    <subcellularLocation>
        <location evidence="1">Membrane</location>
        <topology evidence="1">Multi-pass membrane protein</topology>
    </subcellularLocation>
</comment>
<evidence type="ECO:0000256" key="7">
    <source>
        <dbReference type="PROSITE-ProRule" id="PRU00023"/>
    </source>
</evidence>
<dbReference type="Gene3D" id="1.25.40.20">
    <property type="entry name" value="Ankyrin repeat-containing domain"/>
    <property type="match status" value="2"/>
</dbReference>
<dbReference type="Pfam" id="PF12796">
    <property type="entry name" value="Ank_2"/>
    <property type="match status" value="3"/>
</dbReference>
<sequence length="571" mass="62822">MEKQQSFQARTLGKQQSFHSPEKRKSFRLGAMHRQKSFQVGAMDKQQSSWEKRISKYGSIKRGDSPLHLASRAGNLLQVKEILTQGDDGLLKGLISMQNNDGETALYLAAESGHVEVVREILLRSDAQSAALKANNSLDAFHIAAKEGHVDVLKELLSFSPELAMTVGLSNVTTLYTAATQGHTDVVNLLLDSNANLAKIARNNGKTVLHAAARMGHVEVVKSLLTKEPRISFETDRKGQTALHLAVKGQNVDIVMEMVKPDHSIINLKDVKGNTPLHIASRKGRYLQVVQSLLTVEGINVNAINKAGETAVDVSEKNGSEELTAILRDVGAVAAKELENPPSPAKQLKQTVSDIKHDVQSQLQQTRKTGIGVQKIKKRLKKLHVEGLNNAINSSTVVAVLIATIAFAAIFTVPGQYVETKIEGYTLGEAYIANNAEFIIFFVSDSLALFISLAVVVVQTSIIVIEQKAKKHMVFVINKFMWLACLFISVAFVSLTYIVVGRRGTWLAWSTMAIGTIIMLTTIGSMCYCIFLHRAEQNNVRKLRRNSRSKSYSWSAAVESDSDLHKRIYAL</sequence>
<dbReference type="InterPro" id="IPR002110">
    <property type="entry name" value="Ankyrin_rpt"/>
</dbReference>
<proteinExistence type="predicted"/>
<dbReference type="InterPro" id="IPR026961">
    <property type="entry name" value="PGG_dom"/>
</dbReference>
<feature type="transmembrane region" description="Helical" evidence="9">
    <location>
        <begin position="438"/>
        <end position="459"/>
    </location>
</feature>
<keyword evidence="2 9" id="KW-0812">Transmembrane</keyword>
<feature type="compositionally biased region" description="Polar residues" evidence="8">
    <location>
        <begin position="1"/>
        <end position="19"/>
    </location>
</feature>
<feature type="repeat" description="ANK" evidence="7">
    <location>
        <begin position="101"/>
        <end position="134"/>
    </location>
</feature>
<evidence type="ECO:0000256" key="4">
    <source>
        <dbReference type="ARBA" id="ARBA00022989"/>
    </source>
</evidence>
<evidence type="ECO:0000256" key="2">
    <source>
        <dbReference type="ARBA" id="ARBA00022692"/>
    </source>
</evidence>
<dbReference type="SUPFAM" id="SSF48403">
    <property type="entry name" value="Ankyrin repeat"/>
    <property type="match status" value="1"/>
</dbReference>
<evidence type="ECO:0000256" key="8">
    <source>
        <dbReference type="SAM" id="MobiDB-lite"/>
    </source>
</evidence>
<dbReference type="InterPro" id="IPR036770">
    <property type="entry name" value="Ankyrin_rpt-contain_sf"/>
</dbReference>
<evidence type="ECO:0000256" key="3">
    <source>
        <dbReference type="ARBA" id="ARBA00022737"/>
    </source>
</evidence>
<feature type="transmembrane region" description="Helical" evidence="9">
    <location>
        <begin position="397"/>
        <end position="418"/>
    </location>
</feature>
<dbReference type="SMART" id="SM00248">
    <property type="entry name" value="ANK"/>
    <property type="match status" value="7"/>
</dbReference>
<keyword evidence="3" id="KW-0677">Repeat</keyword>
<keyword evidence="6 9" id="KW-0472">Membrane</keyword>
<evidence type="ECO:0000256" key="6">
    <source>
        <dbReference type="ARBA" id="ARBA00023136"/>
    </source>
</evidence>
<protein>
    <submittedName>
        <fullName evidence="12">Ankyrin repeat-containing protein At5g02620</fullName>
    </submittedName>
</protein>
<reference evidence="12" key="1">
    <citation type="submission" date="2015-07" db="EMBL/GenBank/DDBJ databases">
        <title>Transcriptome Assembly of Anthurium amnicola.</title>
        <authorList>
            <person name="Suzuki J."/>
        </authorList>
    </citation>
    <scope>NUCLEOTIDE SEQUENCE</scope>
</reference>
<feature type="transmembrane region" description="Helical" evidence="9">
    <location>
        <begin position="506"/>
        <end position="532"/>
    </location>
</feature>
<feature type="repeat" description="ANK" evidence="7">
    <location>
        <begin position="170"/>
        <end position="202"/>
    </location>
</feature>
<feature type="repeat" description="ANK" evidence="7">
    <location>
        <begin position="272"/>
        <end position="306"/>
    </location>
</feature>
<evidence type="ECO:0000256" key="5">
    <source>
        <dbReference type="ARBA" id="ARBA00023043"/>
    </source>
</evidence>
<evidence type="ECO:0000256" key="9">
    <source>
        <dbReference type="SAM" id="Phobius"/>
    </source>
</evidence>
<organism evidence="12">
    <name type="scientific">Anthurium amnicola</name>
    <dbReference type="NCBI Taxonomy" id="1678845"/>
    <lineage>
        <taxon>Eukaryota</taxon>
        <taxon>Viridiplantae</taxon>
        <taxon>Streptophyta</taxon>
        <taxon>Embryophyta</taxon>
        <taxon>Tracheophyta</taxon>
        <taxon>Spermatophyta</taxon>
        <taxon>Magnoliopsida</taxon>
        <taxon>Liliopsida</taxon>
        <taxon>Araceae</taxon>
        <taxon>Pothoideae</taxon>
        <taxon>Potheae</taxon>
        <taxon>Anthurium</taxon>
    </lineage>
</organism>
<evidence type="ECO:0000256" key="1">
    <source>
        <dbReference type="ARBA" id="ARBA00004141"/>
    </source>
</evidence>
<dbReference type="PROSITE" id="PS50297">
    <property type="entry name" value="ANK_REP_REGION"/>
    <property type="match status" value="5"/>
</dbReference>
<feature type="region of interest" description="Disordered" evidence="8">
    <location>
        <begin position="1"/>
        <end position="27"/>
    </location>
</feature>
<dbReference type="GO" id="GO:0005886">
    <property type="term" value="C:plasma membrane"/>
    <property type="evidence" value="ECO:0007669"/>
    <property type="project" value="TreeGrafter"/>
</dbReference>
<feature type="repeat" description="ANK" evidence="7">
    <location>
        <begin position="204"/>
        <end position="236"/>
    </location>
</feature>
<dbReference type="Pfam" id="PF13962">
    <property type="entry name" value="PGG"/>
    <property type="match status" value="1"/>
</dbReference>
<dbReference type="EMBL" id="GDJX01003054">
    <property type="protein sequence ID" value="JAT64882.1"/>
    <property type="molecule type" value="Transcribed_RNA"/>
</dbReference>
<keyword evidence="5 7" id="KW-0040">ANK repeat</keyword>
<accession>A0A1D1ZD75</accession>
<dbReference type="PANTHER" id="PTHR24186">
    <property type="entry name" value="PROTEIN PHOSPHATASE 1 REGULATORY SUBUNIT"/>
    <property type="match status" value="1"/>
</dbReference>
<feature type="domain" description="PGG" evidence="10">
    <location>
        <begin position="386"/>
        <end position="499"/>
    </location>
</feature>